<dbReference type="KEGG" id="dpx:DAPPUDRAFT_266069"/>
<name>E9HUF5_DAPPU</name>
<gene>
    <name evidence="1" type="ORF">DAPPUDRAFT_266069</name>
</gene>
<accession>E9HUF5</accession>
<dbReference type="AlphaFoldDB" id="E9HUF5"/>
<proteinExistence type="predicted"/>
<dbReference type="PANTHER" id="PTHR46486:SF1">
    <property type="entry name" value="CCHC-TYPE DOMAIN-CONTAINING PROTEIN"/>
    <property type="match status" value="1"/>
</dbReference>
<protein>
    <submittedName>
        <fullName evidence="1">Uncharacterized protein</fullName>
    </submittedName>
</protein>
<sequence length="92" mass="10287">MSFKVERSRSSSNVDEKFFRISDYPPNANMDALKVKLHRYAGAIAVMIPCLTGQITVQMTLSSAIPSYIQVGDFKVYACFRSGGEEVYLLQV</sequence>
<reference evidence="1 2" key="1">
    <citation type="journal article" date="2011" name="Science">
        <title>The ecoresponsive genome of Daphnia pulex.</title>
        <authorList>
            <person name="Colbourne J.K."/>
            <person name="Pfrender M.E."/>
            <person name="Gilbert D."/>
            <person name="Thomas W.K."/>
            <person name="Tucker A."/>
            <person name="Oakley T.H."/>
            <person name="Tokishita S."/>
            <person name="Aerts A."/>
            <person name="Arnold G.J."/>
            <person name="Basu M.K."/>
            <person name="Bauer D.J."/>
            <person name="Caceres C.E."/>
            <person name="Carmel L."/>
            <person name="Casola C."/>
            <person name="Choi J.H."/>
            <person name="Detter J.C."/>
            <person name="Dong Q."/>
            <person name="Dusheyko S."/>
            <person name="Eads B.D."/>
            <person name="Frohlich T."/>
            <person name="Geiler-Samerotte K.A."/>
            <person name="Gerlach D."/>
            <person name="Hatcher P."/>
            <person name="Jogdeo S."/>
            <person name="Krijgsveld J."/>
            <person name="Kriventseva E.V."/>
            <person name="Kultz D."/>
            <person name="Laforsch C."/>
            <person name="Lindquist E."/>
            <person name="Lopez J."/>
            <person name="Manak J.R."/>
            <person name="Muller J."/>
            <person name="Pangilinan J."/>
            <person name="Patwardhan R.P."/>
            <person name="Pitluck S."/>
            <person name="Pritham E.J."/>
            <person name="Rechtsteiner A."/>
            <person name="Rho M."/>
            <person name="Rogozin I.B."/>
            <person name="Sakarya O."/>
            <person name="Salamov A."/>
            <person name="Schaack S."/>
            <person name="Shapiro H."/>
            <person name="Shiga Y."/>
            <person name="Skalitzky C."/>
            <person name="Smith Z."/>
            <person name="Souvorov A."/>
            <person name="Sung W."/>
            <person name="Tang Z."/>
            <person name="Tsuchiya D."/>
            <person name="Tu H."/>
            <person name="Vos H."/>
            <person name="Wang M."/>
            <person name="Wolf Y.I."/>
            <person name="Yamagata H."/>
            <person name="Yamada T."/>
            <person name="Ye Y."/>
            <person name="Shaw J.R."/>
            <person name="Andrews J."/>
            <person name="Crease T.J."/>
            <person name="Tang H."/>
            <person name="Lucas S.M."/>
            <person name="Robertson H.M."/>
            <person name="Bork P."/>
            <person name="Koonin E.V."/>
            <person name="Zdobnov E.M."/>
            <person name="Grigoriev I.V."/>
            <person name="Lynch M."/>
            <person name="Boore J.L."/>
        </authorList>
    </citation>
    <scope>NUCLEOTIDE SEQUENCE [LARGE SCALE GENOMIC DNA]</scope>
</reference>
<dbReference type="InParanoid" id="E9HUF5"/>
<dbReference type="HOGENOM" id="CLU_2415516_0_0_1"/>
<evidence type="ECO:0000313" key="2">
    <source>
        <dbReference type="Proteomes" id="UP000000305"/>
    </source>
</evidence>
<keyword evidence="2" id="KW-1185">Reference proteome</keyword>
<evidence type="ECO:0000313" key="1">
    <source>
        <dbReference type="EMBL" id="EFX64613.1"/>
    </source>
</evidence>
<dbReference type="Proteomes" id="UP000000305">
    <property type="component" value="Unassembled WGS sequence"/>
</dbReference>
<dbReference type="EMBL" id="GL732809">
    <property type="protein sequence ID" value="EFX64613.1"/>
    <property type="molecule type" value="Genomic_DNA"/>
</dbReference>
<organism evidence="1 2">
    <name type="scientific">Daphnia pulex</name>
    <name type="common">Water flea</name>
    <dbReference type="NCBI Taxonomy" id="6669"/>
    <lineage>
        <taxon>Eukaryota</taxon>
        <taxon>Metazoa</taxon>
        <taxon>Ecdysozoa</taxon>
        <taxon>Arthropoda</taxon>
        <taxon>Crustacea</taxon>
        <taxon>Branchiopoda</taxon>
        <taxon>Diplostraca</taxon>
        <taxon>Cladocera</taxon>
        <taxon>Anomopoda</taxon>
        <taxon>Daphniidae</taxon>
        <taxon>Daphnia</taxon>
    </lineage>
</organism>
<dbReference type="PhylomeDB" id="E9HUF5"/>
<dbReference type="OrthoDB" id="5990267at2759"/>
<dbReference type="PANTHER" id="PTHR46486">
    <property type="entry name" value="CCHC-TYPE DOMAIN-CONTAINING PROTEIN"/>
    <property type="match status" value="1"/>
</dbReference>